<dbReference type="Proteomes" id="UP000215137">
    <property type="component" value="Chromosome"/>
</dbReference>
<accession>A0A248TNN2</accession>
<sequence>MNIVISGGAGFIGSHLVDYFVKEGAKVYVIDNFSSSTNKNIHPESIVLDCDIRSDKIKQHFSNIKPDLVFHLAAQADVTKSIKYPTADADINIVGTINLLEASVQAKVKQFIFSSTSAVYGESSEDIIHETDSTQPISYYGMSKYAAENYIRLYHHLYQLPYTILRYGNVYGPRQTPKGEGGVIAVFLQKILSGESLNIHGNGEQTRDFIFVDDIVLANVSASKQVSNDTFHVSTGLKTSVNQIIEKLSHIHSKPIKKQYVTSRQGDIKDSCLSREKIKQKLNWIPNHSIDEGLLQTYQFMKNKS</sequence>
<protein>
    <submittedName>
        <fullName evidence="3">UDP-glucose 4-epimerase</fullName>
    </submittedName>
</protein>
<evidence type="ECO:0000313" key="4">
    <source>
        <dbReference type="Proteomes" id="UP000215137"/>
    </source>
</evidence>
<dbReference type="InterPro" id="IPR001509">
    <property type="entry name" value="Epimerase_deHydtase"/>
</dbReference>
<dbReference type="EMBL" id="CP022983">
    <property type="protein sequence ID" value="ASV69833.1"/>
    <property type="molecule type" value="Genomic_DNA"/>
</dbReference>
<dbReference type="Pfam" id="PF01370">
    <property type="entry name" value="Epimerase"/>
    <property type="match status" value="1"/>
</dbReference>
<comment type="similarity">
    <text evidence="1">Belongs to the NAD(P)-dependent epimerase/dehydratase family.</text>
</comment>
<evidence type="ECO:0000259" key="2">
    <source>
        <dbReference type="Pfam" id="PF01370"/>
    </source>
</evidence>
<name>A0A248TNN2_9BACI</name>
<dbReference type="Gene3D" id="3.90.25.10">
    <property type="entry name" value="UDP-galactose 4-epimerase, domain 1"/>
    <property type="match status" value="1"/>
</dbReference>
<dbReference type="Gene3D" id="3.40.50.720">
    <property type="entry name" value="NAD(P)-binding Rossmann-like Domain"/>
    <property type="match status" value="1"/>
</dbReference>
<proteinExistence type="inferred from homology"/>
<dbReference type="AlphaFoldDB" id="A0A248TNN2"/>
<evidence type="ECO:0000256" key="1">
    <source>
        <dbReference type="ARBA" id="ARBA00007637"/>
    </source>
</evidence>
<reference evidence="3 4" key="1">
    <citation type="submission" date="2017-08" db="EMBL/GenBank/DDBJ databases">
        <title>Complete Genome Sequence of Bacillus kochii Oregon-R-modENCODE STRAIN BDGP4, isolated from Drosophila melanogaster gut.</title>
        <authorList>
            <person name="Wan K.H."/>
            <person name="Yu C."/>
            <person name="Park S."/>
            <person name="Hammonds A.S."/>
            <person name="Booth B.W."/>
            <person name="Celniker S.E."/>
        </authorList>
    </citation>
    <scope>NUCLEOTIDE SEQUENCE [LARGE SCALE GENOMIC DNA]</scope>
    <source>
        <strain evidence="3 4">BDGP4</strain>
    </source>
</reference>
<dbReference type="SUPFAM" id="SSF51735">
    <property type="entry name" value="NAD(P)-binding Rossmann-fold domains"/>
    <property type="match status" value="1"/>
</dbReference>
<dbReference type="PANTHER" id="PTHR43000">
    <property type="entry name" value="DTDP-D-GLUCOSE 4,6-DEHYDRATASE-RELATED"/>
    <property type="match status" value="1"/>
</dbReference>
<gene>
    <name evidence="3" type="ORF">CKF48_22485</name>
</gene>
<dbReference type="InterPro" id="IPR036291">
    <property type="entry name" value="NAD(P)-bd_dom_sf"/>
</dbReference>
<dbReference type="OrthoDB" id="9771073at2"/>
<keyword evidence="4" id="KW-1185">Reference proteome</keyword>
<organism evidence="3 4">
    <name type="scientific">Cytobacillus kochii</name>
    <dbReference type="NCBI Taxonomy" id="859143"/>
    <lineage>
        <taxon>Bacteria</taxon>
        <taxon>Bacillati</taxon>
        <taxon>Bacillota</taxon>
        <taxon>Bacilli</taxon>
        <taxon>Bacillales</taxon>
        <taxon>Bacillaceae</taxon>
        <taxon>Cytobacillus</taxon>
    </lineage>
</organism>
<evidence type="ECO:0000313" key="3">
    <source>
        <dbReference type="EMBL" id="ASV69833.1"/>
    </source>
</evidence>
<dbReference type="KEGG" id="bko:CKF48_22485"/>
<feature type="domain" description="NAD-dependent epimerase/dehydratase" evidence="2">
    <location>
        <begin position="3"/>
        <end position="228"/>
    </location>
</feature>
<dbReference type="RefSeq" id="WP_095373397.1">
    <property type="nucleotide sequence ID" value="NZ_CP022983.1"/>
</dbReference>